<name>A0A0F9G1N2_9ZZZZ</name>
<reference evidence="2" key="1">
    <citation type="journal article" date="2015" name="Nature">
        <title>Complex archaea that bridge the gap between prokaryotes and eukaryotes.</title>
        <authorList>
            <person name="Spang A."/>
            <person name="Saw J.H."/>
            <person name="Jorgensen S.L."/>
            <person name="Zaremba-Niedzwiedzka K."/>
            <person name="Martijn J."/>
            <person name="Lind A.E."/>
            <person name="van Eijk R."/>
            <person name="Schleper C."/>
            <person name="Guy L."/>
            <person name="Ettema T.J."/>
        </authorList>
    </citation>
    <scope>NUCLEOTIDE SEQUENCE</scope>
</reference>
<organism evidence="2">
    <name type="scientific">marine sediment metagenome</name>
    <dbReference type="NCBI Taxonomy" id="412755"/>
    <lineage>
        <taxon>unclassified sequences</taxon>
        <taxon>metagenomes</taxon>
        <taxon>ecological metagenomes</taxon>
    </lineage>
</organism>
<feature type="coiled-coil region" evidence="1">
    <location>
        <begin position="179"/>
        <end position="265"/>
    </location>
</feature>
<accession>A0A0F9G1N2</accession>
<evidence type="ECO:0008006" key="3">
    <source>
        <dbReference type="Google" id="ProtNLM"/>
    </source>
</evidence>
<dbReference type="PANTHER" id="PTHR32114">
    <property type="entry name" value="ABC TRANSPORTER ABCH.3"/>
    <property type="match status" value="1"/>
</dbReference>
<comment type="caution">
    <text evidence="2">The sequence shown here is derived from an EMBL/GenBank/DDBJ whole genome shotgun (WGS) entry which is preliminary data.</text>
</comment>
<dbReference type="Gene3D" id="3.40.50.300">
    <property type="entry name" value="P-loop containing nucleotide triphosphate hydrolases"/>
    <property type="match status" value="2"/>
</dbReference>
<evidence type="ECO:0000256" key="1">
    <source>
        <dbReference type="SAM" id="Coils"/>
    </source>
</evidence>
<evidence type="ECO:0000313" key="2">
    <source>
        <dbReference type="EMBL" id="KKL92563.1"/>
    </source>
</evidence>
<feature type="non-terminal residue" evidence="2">
    <location>
        <position position="1"/>
    </location>
</feature>
<keyword evidence="1" id="KW-0175">Coiled coil</keyword>
<protein>
    <recommendedName>
        <fullName evidence="3">SMC family ATPase</fullName>
    </recommendedName>
</protein>
<sequence>YETFVSTSCIEQGKADSFSVLTPKEAKNIIMNVLQLGVYGVYFNLAKEKANNFAGELIAKEGEQHIEQSKLVTLQASVEGLQHHRENVSRLEGLRDKYQTRIKELEVEMYRLENTLRTESEESSRLTLYVGQLKDAQSVVDGKLVKIQRAKDKGKCPLCLSQLTSEAVQIVVDEFHKRYEKYGAELEKSEGQLQSMMRRQMVDSSTCKRLRVEKEQCQGSVEQATQQLREAEGQVGFLSAKEAELSNAKEKLSRLTIEIKKIMRVQSHYATLAKAFDKHGIPTLIIENVIPEIEENANRILSTLSDTMQLELRTQKTLKTGGVGDTLEIVIKSLTTERNYDMLSGGEKFRVDLALRIALSTVLARRNNFKCETLIIDEGFGSLDEIGKQKFVELSMALHNTFKRIILITHTDLTERYTDIITVRKINGISQLDQVQPVSAPS</sequence>
<dbReference type="Pfam" id="PF13558">
    <property type="entry name" value="SbcC_Walker_B"/>
    <property type="match status" value="1"/>
</dbReference>
<dbReference type="SUPFAM" id="SSF75712">
    <property type="entry name" value="Rad50 coiled-coil Zn hook"/>
    <property type="match status" value="1"/>
</dbReference>
<dbReference type="AlphaFoldDB" id="A0A0F9G1N2"/>
<dbReference type="PANTHER" id="PTHR32114:SF2">
    <property type="entry name" value="ABC TRANSPORTER ABCH.3"/>
    <property type="match status" value="1"/>
</dbReference>
<gene>
    <name evidence="2" type="ORF">LCGC14_1883460</name>
</gene>
<dbReference type="InterPro" id="IPR029012">
    <property type="entry name" value="Helix_hairpin_bin_sf"/>
</dbReference>
<dbReference type="InterPro" id="IPR027417">
    <property type="entry name" value="P-loop_NTPase"/>
</dbReference>
<feature type="coiled-coil region" evidence="1">
    <location>
        <begin position="81"/>
        <end position="122"/>
    </location>
</feature>
<dbReference type="SUPFAM" id="SSF52540">
    <property type="entry name" value="P-loop containing nucleoside triphosphate hydrolases"/>
    <property type="match status" value="1"/>
</dbReference>
<dbReference type="EMBL" id="LAZR01019429">
    <property type="protein sequence ID" value="KKL92563.1"/>
    <property type="molecule type" value="Genomic_DNA"/>
</dbReference>
<dbReference type="Gene3D" id="1.10.287.660">
    <property type="entry name" value="Helix hairpin bin"/>
    <property type="match status" value="1"/>
</dbReference>
<proteinExistence type="predicted"/>